<sequence>MIVLDTNALMMPVECEVRLFEELDRVAPRATETSSGDQPRDDAGDYLAPDAVREELDKLADGAGNEATAAAVGRDLLERCTLAATEADYADDAVLELAQRDDVTHAVTNDKPLKHRLLDAGIPVISLRGRNKLGITQP</sequence>
<evidence type="ECO:0000313" key="4">
    <source>
        <dbReference type="Proteomes" id="UP000783863"/>
    </source>
</evidence>
<evidence type="ECO:0000259" key="2">
    <source>
        <dbReference type="Pfam" id="PF18477"/>
    </source>
</evidence>
<dbReference type="SUPFAM" id="SSF88723">
    <property type="entry name" value="PIN domain-like"/>
    <property type="match status" value="1"/>
</dbReference>
<dbReference type="EMBL" id="RKLQ01000002">
    <property type="protein sequence ID" value="MBX0304246.1"/>
    <property type="molecule type" value="Genomic_DNA"/>
</dbReference>
<dbReference type="Gene3D" id="3.40.50.1010">
    <property type="entry name" value="5'-nuclease"/>
    <property type="match status" value="1"/>
</dbReference>
<evidence type="ECO:0000313" key="3">
    <source>
        <dbReference type="EMBL" id="MBX0304246.1"/>
    </source>
</evidence>
<accession>A0A8J7YJ31</accession>
<dbReference type="Pfam" id="PF18477">
    <property type="entry name" value="PIN_9"/>
    <property type="match status" value="2"/>
</dbReference>
<feature type="region of interest" description="Disordered" evidence="1">
    <location>
        <begin position="28"/>
        <end position="47"/>
    </location>
</feature>
<reference evidence="3" key="1">
    <citation type="submission" date="2021-06" db="EMBL/GenBank/DDBJ databases">
        <title>Halomicroarcula sp. F24A a new haloarchaeum isolated from saline soil.</title>
        <authorList>
            <person name="Duran-Viseras A."/>
            <person name="Sanchez-Porro C."/>
            <person name="Ventosa A."/>
        </authorList>
    </citation>
    <scope>NUCLEOTIDE SEQUENCE</scope>
    <source>
        <strain evidence="3">F24A</strain>
    </source>
</reference>
<dbReference type="AlphaFoldDB" id="A0A8J7YJ31"/>
<protein>
    <submittedName>
        <fullName evidence="3">DUF188 domain-containing protein</fullName>
    </submittedName>
</protein>
<gene>
    <name evidence="3" type="ORF">EGD98_11260</name>
</gene>
<dbReference type="CDD" id="cd09879">
    <property type="entry name" value="PIN_VapC_AF0591-like"/>
    <property type="match status" value="1"/>
</dbReference>
<dbReference type="InterPro" id="IPR029060">
    <property type="entry name" value="PIN-like_dom_sf"/>
</dbReference>
<comment type="caution">
    <text evidence="3">The sequence shown here is derived from an EMBL/GenBank/DDBJ whole genome shotgun (WGS) entry which is preliminary data.</text>
</comment>
<organism evidence="3 4">
    <name type="scientific">Haloarcula salinisoli</name>
    <dbReference type="NCBI Taxonomy" id="2487746"/>
    <lineage>
        <taxon>Archaea</taxon>
        <taxon>Methanobacteriati</taxon>
        <taxon>Methanobacteriota</taxon>
        <taxon>Stenosarchaea group</taxon>
        <taxon>Halobacteria</taxon>
        <taxon>Halobacteriales</taxon>
        <taxon>Haloarculaceae</taxon>
        <taxon>Haloarcula</taxon>
    </lineage>
</organism>
<evidence type="ECO:0000256" key="1">
    <source>
        <dbReference type="SAM" id="MobiDB-lite"/>
    </source>
</evidence>
<name>A0A8J7YJ31_9EURY</name>
<dbReference type="InterPro" id="IPR041120">
    <property type="entry name" value="PIN_9"/>
</dbReference>
<feature type="domain" description="VapC9 PIN-like" evidence="2">
    <location>
        <begin position="44"/>
        <end position="130"/>
    </location>
</feature>
<dbReference type="Proteomes" id="UP000783863">
    <property type="component" value="Unassembled WGS sequence"/>
</dbReference>
<keyword evidence="4" id="KW-1185">Reference proteome</keyword>
<dbReference type="RefSeq" id="WP_220588469.1">
    <property type="nucleotide sequence ID" value="NZ_RKLQ01000002.1"/>
</dbReference>
<proteinExistence type="predicted"/>
<feature type="domain" description="VapC9 PIN-like" evidence="2">
    <location>
        <begin position="2"/>
        <end position="26"/>
    </location>
</feature>